<feature type="region of interest" description="Disordered" evidence="1">
    <location>
        <begin position="1"/>
        <end position="23"/>
    </location>
</feature>
<feature type="compositionally biased region" description="Basic and acidic residues" evidence="1">
    <location>
        <begin position="12"/>
        <end position="23"/>
    </location>
</feature>
<protein>
    <recommendedName>
        <fullName evidence="2">Tesmin/TSO1-like CXC domain-containing protein</fullName>
    </recommendedName>
</protein>
<dbReference type="InterPro" id="IPR033467">
    <property type="entry name" value="Tesmin/TSO1-like_CXC"/>
</dbReference>
<dbReference type="SMART" id="SM01114">
    <property type="entry name" value="CXC"/>
    <property type="match status" value="1"/>
</dbReference>
<evidence type="ECO:0000256" key="1">
    <source>
        <dbReference type="SAM" id="MobiDB-lite"/>
    </source>
</evidence>
<organism evidence="3">
    <name type="scientific">Cucumis melo</name>
    <name type="common">Muskmelon</name>
    <dbReference type="NCBI Taxonomy" id="3656"/>
    <lineage>
        <taxon>Eukaryota</taxon>
        <taxon>Viridiplantae</taxon>
        <taxon>Streptophyta</taxon>
        <taxon>Embryophyta</taxon>
        <taxon>Tracheophyta</taxon>
        <taxon>Spermatophyta</taxon>
        <taxon>Magnoliopsida</taxon>
        <taxon>eudicotyledons</taxon>
        <taxon>Gunneridae</taxon>
        <taxon>Pentapetalae</taxon>
        <taxon>rosids</taxon>
        <taxon>fabids</taxon>
        <taxon>Cucurbitales</taxon>
        <taxon>Cucurbitaceae</taxon>
        <taxon>Benincaseae</taxon>
        <taxon>Cucumis</taxon>
    </lineage>
</organism>
<sequence>MYTLGSSLLSNKNKEAPIGDNHSKISNFHKTQNICAGLSVEKNDGVEYHNKNKKENNNIRDHQKQTSPIGSLNDMNYNSTPTTTTKRKSGKAKVEDGKKASPCCHCANKNTECLTLYIFQTGLKMAVIAINYGSDCECFAREMFCSEECGCDDEDCFNTPLYEDTVDVAKEQIRSINPSAFDQNIDFVALKHVIVKFVVILMASVQIIKDAQRTLRLIYLYSRKTEEPWKGVLRRPQEERMNSYGKIHWWMKRNRKRTWHERKWNMY</sequence>
<accession>A0A9I9EEZ1</accession>
<feature type="compositionally biased region" description="Polar residues" evidence="1">
    <location>
        <begin position="65"/>
        <end position="84"/>
    </location>
</feature>
<feature type="compositionally biased region" description="Basic and acidic residues" evidence="1">
    <location>
        <begin position="49"/>
        <end position="64"/>
    </location>
</feature>
<proteinExistence type="predicted"/>
<feature type="compositionally biased region" description="Polar residues" evidence="1">
    <location>
        <begin position="1"/>
        <end position="11"/>
    </location>
</feature>
<dbReference type="GO" id="GO:0006355">
    <property type="term" value="P:regulation of DNA-templated transcription"/>
    <property type="evidence" value="ECO:0007669"/>
    <property type="project" value="TreeGrafter"/>
</dbReference>
<evidence type="ECO:0000313" key="3">
    <source>
        <dbReference type="EnsemblPlants" id="MELO3C032864.2.1"/>
    </source>
</evidence>
<dbReference type="InterPro" id="IPR028307">
    <property type="entry name" value="Lin-54_fam"/>
</dbReference>
<dbReference type="AlphaFoldDB" id="A0A9I9EEZ1"/>
<feature type="domain" description="Tesmin/TSO1-like CXC" evidence="2">
    <location>
        <begin position="99"/>
        <end position="162"/>
    </location>
</feature>
<evidence type="ECO:0000259" key="2">
    <source>
        <dbReference type="SMART" id="SM01114"/>
    </source>
</evidence>
<dbReference type="EnsemblPlants" id="MELO3C032864.2.1">
    <property type="protein sequence ID" value="MELO3C032864.2.1"/>
    <property type="gene ID" value="MELO3C032864.2"/>
</dbReference>
<dbReference type="PANTHER" id="PTHR12446:SF34">
    <property type="entry name" value="PROTEIN LIN-54 HOMOLOG"/>
    <property type="match status" value="1"/>
</dbReference>
<reference evidence="3" key="1">
    <citation type="submission" date="2023-03" db="UniProtKB">
        <authorList>
            <consortium name="EnsemblPlants"/>
        </authorList>
    </citation>
    <scope>IDENTIFICATION</scope>
</reference>
<dbReference type="Gramene" id="MELO3C032864.2.1">
    <property type="protein sequence ID" value="MELO3C032864.2.1"/>
    <property type="gene ID" value="MELO3C032864.2"/>
</dbReference>
<name>A0A9I9EEZ1_CUCME</name>
<feature type="region of interest" description="Disordered" evidence="1">
    <location>
        <begin position="49"/>
        <end position="93"/>
    </location>
</feature>
<dbReference type="PANTHER" id="PTHR12446">
    <property type="entry name" value="TESMIN/TSO1-RELATED"/>
    <property type="match status" value="1"/>
</dbReference>
<dbReference type="GO" id="GO:0005634">
    <property type="term" value="C:nucleus"/>
    <property type="evidence" value="ECO:0007669"/>
    <property type="project" value="TreeGrafter"/>
</dbReference>